<dbReference type="eggNOG" id="COG0758">
    <property type="taxonomic scope" value="Bacteria"/>
</dbReference>
<dbReference type="InterPro" id="IPR003488">
    <property type="entry name" value="DprA"/>
</dbReference>
<feature type="domain" description="Smf/DprA SLOG" evidence="2">
    <location>
        <begin position="121"/>
        <end position="342"/>
    </location>
</feature>
<accession>W5IHS3</accession>
<dbReference type="SUPFAM" id="SSF102405">
    <property type="entry name" value="MCP/YpsA-like"/>
    <property type="match status" value="1"/>
</dbReference>
<evidence type="ECO:0000313" key="4">
    <source>
        <dbReference type="Proteomes" id="UP000005777"/>
    </source>
</evidence>
<dbReference type="PANTHER" id="PTHR43022">
    <property type="entry name" value="PROTEIN SMF"/>
    <property type="match status" value="1"/>
</dbReference>
<gene>
    <name evidence="3" type="ORF">HMPREF9020_01461</name>
</gene>
<dbReference type="HOGENOM" id="CLU_029601_2_0_11"/>
<dbReference type="EMBL" id="ADCX01000013">
    <property type="protein sequence ID" value="EFG26376.1"/>
    <property type="molecule type" value="Genomic_DNA"/>
</dbReference>
<dbReference type="Gene3D" id="3.40.50.450">
    <property type="match status" value="1"/>
</dbReference>
<proteinExistence type="inferred from homology"/>
<name>W5IHS3_SCAIO</name>
<comment type="similarity">
    <text evidence="1">Belongs to the DprA/Smf family.</text>
</comment>
<dbReference type="InterPro" id="IPR057666">
    <property type="entry name" value="DrpA_SLOG"/>
</dbReference>
<evidence type="ECO:0000259" key="2">
    <source>
        <dbReference type="Pfam" id="PF02481"/>
    </source>
</evidence>
<reference evidence="3 4" key="1">
    <citation type="submission" date="2012-01" db="EMBL/GenBank/DDBJ databases">
        <title>The Genome Sequence of Scardovia inopinata F0304.</title>
        <authorList>
            <consortium name="The Broad Institute Genome Sequencing Platform"/>
            <person name="Earl A."/>
            <person name="Ward D."/>
            <person name="Feldgarden M."/>
            <person name="Gevers D."/>
            <person name="Izard J."/>
            <person name="Baranova O.V."/>
            <person name="Blanton J.M."/>
            <person name="Tanner A.C."/>
            <person name="Dewhirst F.E."/>
            <person name="Young S.K."/>
            <person name="Zeng Q."/>
            <person name="Gargeya S."/>
            <person name="Fitzgerald M."/>
            <person name="Haas B."/>
            <person name="Abouelleil A."/>
            <person name="Alvarado L."/>
            <person name="Arachchi H.M."/>
            <person name="Berlin A."/>
            <person name="Chapman S.B."/>
            <person name="Gearin G."/>
            <person name="Goldberg J."/>
            <person name="Griggs A."/>
            <person name="Gujja S."/>
            <person name="Hansen M."/>
            <person name="Heiman D."/>
            <person name="Howarth C."/>
            <person name="Larimer J."/>
            <person name="Lui A."/>
            <person name="MacDonald P.J."/>
            <person name="McCowen C."/>
            <person name="Montmayeur A."/>
            <person name="Murphy C."/>
            <person name="Neiman D."/>
            <person name="Pearson M."/>
            <person name="Priest M."/>
            <person name="Roberts A."/>
            <person name="Saif S."/>
            <person name="Shea T."/>
            <person name="Sisk P."/>
            <person name="Stolte C."/>
            <person name="Sykes S."/>
            <person name="Wortman J."/>
            <person name="Nusbaum C."/>
            <person name="Birren B."/>
        </authorList>
    </citation>
    <scope>NUCLEOTIDE SEQUENCE [LARGE SCALE GENOMIC DNA]</scope>
    <source>
        <strain evidence="3 4">F0304</strain>
    </source>
</reference>
<evidence type="ECO:0000256" key="1">
    <source>
        <dbReference type="ARBA" id="ARBA00006525"/>
    </source>
</evidence>
<organism evidence="3 4">
    <name type="scientific">Scardovia inopinata F0304</name>
    <dbReference type="NCBI Taxonomy" id="641146"/>
    <lineage>
        <taxon>Bacteria</taxon>
        <taxon>Bacillati</taxon>
        <taxon>Actinomycetota</taxon>
        <taxon>Actinomycetes</taxon>
        <taxon>Bifidobacteriales</taxon>
        <taxon>Bifidobacteriaceae</taxon>
        <taxon>Scardovia</taxon>
    </lineage>
</organism>
<keyword evidence="4" id="KW-1185">Reference proteome</keyword>
<comment type="caution">
    <text evidence="3">The sequence shown here is derived from an EMBL/GenBank/DDBJ whole genome shotgun (WGS) entry which is preliminary data.</text>
</comment>
<dbReference type="Proteomes" id="UP000005777">
    <property type="component" value="Unassembled WGS sequence"/>
</dbReference>
<dbReference type="RefSeq" id="WP_006293853.1">
    <property type="nucleotide sequence ID" value="NZ_GG770226.1"/>
</dbReference>
<evidence type="ECO:0000313" key="3">
    <source>
        <dbReference type="EMBL" id="EFG26376.1"/>
    </source>
</evidence>
<sequence length="356" mass="39296">MSHTILTEQQQEILALATLAYCANSPQAIMYALLKPQEGGVEAADLVREIRYLLAERISLSAVQHKYVERILRYHRYDKEDKAYKAFAQVLLRWVKRMKKIENLDSSELWIYLTQNNEYSIITPSSPYWPWQLEDLDQILGNTPPLCLWVKGDPQALTSCSSPVGIVGSRDCNEYGKTTAFNCGRDAALHGHCVISGGAMGADSAAHWGALSAFQDLGNNAGRTIAIFAGGLDTCGPHRNARLFQTIENHHGALISELPPDTLPESFRFLMRNRLIAALSRTLIVAQARHRSGALNTATWAADLNRMVYAAPGDNIKPYNTGCNGLIAQGKASLLLTSTDLSDICHEPHDPLISHD</sequence>
<protein>
    <submittedName>
        <fullName evidence="3">DNA protecting protein DprA</fullName>
    </submittedName>
</protein>
<dbReference type="AlphaFoldDB" id="W5IHS3"/>
<dbReference type="Pfam" id="PF02481">
    <property type="entry name" value="DNA_processg_A"/>
    <property type="match status" value="1"/>
</dbReference>
<dbReference type="GO" id="GO:0009294">
    <property type="term" value="P:DNA-mediated transformation"/>
    <property type="evidence" value="ECO:0007669"/>
    <property type="project" value="InterPro"/>
</dbReference>
<dbReference type="PANTHER" id="PTHR43022:SF1">
    <property type="entry name" value="PROTEIN SMF"/>
    <property type="match status" value="1"/>
</dbReference>